<name>A0A1M7KKJ7_9BURK</name>
<reference evidence="4" key="1">
    <citation type="submission" date="2016-11" db="EMBL/GenBank/DDBJ databases">
        <authorList>
            <person name="Varghese N."/>
            <person name="Submissions S."/>
        </authorList>
    </citation>
    <scope>NUCLEOTIDE SEQUENCE [LARGE SCALE GENOMIC DNA]</scope>
    <source>
        <strain evidence="4">Sac-22</strain>
    </source>
</reference>
<protein>
    <submittedName>
        <fullName evidence="3">Replication region DNA-binding N-term</fullName>
    </submittedName>
</protein>
<keyword evidence="4" id="KW-1185">Reference proteome</keyword>
<sequence length="185" mass="20688">MARTGLSKSQVRETRDQIVAEGRYPSVDAVRHALGTGSKSTIHKHLKDLAEEDSQAGQGLRRDDTARSITALVEQLTDRLHKDTDRRLRDLCAGYEEELEEKDREIAELRRTVARLDARLDQLQADTHATDAQNQGFGDFSDLFASSRSGPRDDTPFNVILAGGRTMTIDFDSPQIHLTPRVFQG</sequence>
<evidence type="ECO:0000256" key="1">
    <source>
        <dbReference type="SAM" id="Coils"/>
    </source>
</evidence>
<gene>
    <name evidence="3" type="ORF">SAMN05192549_102149</name>
</gene>
<dbReference type="Pfam" id="PF11740">
    <property type="entry name" value="KfrA_N"/>
    <property type="match status" value="1"/>
</dbReference>
<organism evidence="3 4">
    <name type="scientific">Duganella sacchari</name>
    <dbReference type="NCBI Taxonomy" id="551987"/>
    <lineage>
        <taxon>Bacteria</taxon>
        <taxon>Pseudomonadati</taxon>
        <taxon>Pseudomonadota</taxon>
        <taxon>Betaproteobacteria</taxon>
        <taxon>Burkholderiales</taxon>
        <taxon>Oxalobacteraceae</taxon>
        <taxon>Telluria group</taxon>
        <taxon>Duganella</taxon>
    </lineage>
</organism>
<keyword evidence="1" id="KW-0175">Coiled coil</keyword>
<evidence type="ECO:0000313" key="4">
    <source>
        <dbReference type="Proteomes" id="UP000184339"/>
    </source>
</evidence>
<dbReference type="STRING" id="551987.SAMN05192549_102149"/>
<keyword evidence="3" id="KW-0238">DNA-binding</keyword>
<dbReference type="EMBL" id="FRCX01000002">
    <property type="protein sequence ID" value="SHM65866.1"/>
    <property type="molecule type" value="Genomic_DNA"/>
</dbReference>
<feature type="domain" description="KfrA N-terminal DNA-binding" evidence="2">
    <location>
        <begin position="8"/>
        <end position="119"/>
    </location>
</feature>
<dbReference type="InterPro" id="IPR036388">
    <property type="entry name" value="WH-like_DNA-bd_sf"/>
</dbReference>
<dbReference type="Proteomes" id="UP000184339">
    <property type="component" value="Unassembled WGS sequence"/>
</dbReference>
<accession>A0A1M7KKJ7</accession>
<evidence type="ECO:0000313" key="3">
    <source>
        <dbReference type="EMBL" id="SHM65866.1"/>
    </source>
</evidence>
<evidence type="ECO:0000259" key="2">
    <source>
        <dbReference type="Pfam" id="PF11740"/>
    </source>
</evidence>
<dbReference type="RefSeq" id="WP_072781818.1">
    <property type="nucleotide sequence ID" value="NZ_FRCX01000002.1"/>
</dbReference>
<dbReference type="Gene3D" id="1.10.10.10">
    <property type="entry name" value="Winged helix-like DNA-binding domain superfamily/Winged helix DNA-binding domain"/>
    <property type="match status" value="1"/>
</dbReference>
<dbReference type="OrthoDB" id="7015148at2"/>
<dbReference type="GO" id="GO:0003677">
    <property type="term" value="F:DNA binding"/>
    <property type="evidence" value="ECO:0007669"/>
    <property type="project" value="UniProtKB-KW"/>
</dbReference>
<proteinExistence type="predicted"/>
<feature type="coiled-coil region" evidence="1">
    <location>
        <begin position="85"/>
        <end position="126"/>
    </location>
</feature>
<dbReference type="AlphaFoldDB" id="A0A1M7KKJ7"/>
<dbReference type="InterPro" id="IPR021104">
    <property type="entry name" value="KfrA_DNA-bd_N"/>
</dbReference>